<feature type="non-terminal residue" evidence="1">
    <location>
        <position position="1"/>
    </location>
</feature>
<proteinExistence type="predicted"/>
<sequence>MMMKEDDKWWLLPTILLLWKTIQARFVDWHIANLEIKDYSLFALIQILFGRMNLSINTYLTRIASELSSYYIAKIQAK</sequence>
<name>A0A7J6IC88_CANSA</name>
<keyword evidence="2" id="KW-1185">Reference proteome</keyword>
<evidence type="ECO:0000313" key="1">
    <source>
        <dbReference type="EMBL" id="KAF4404290.1"/>
    </source>
</evidence>
<comment type="caution">
    <text evidence="1">The sequence shown here is derived from an EMBL/GenBank/DDBJ whole genome shotgun (WGS) entry which is preliminary data.</text>
</comment>
<accession>A0A7J6IC88</accession>
<dbReference type="EMBL" id="JAATIQ010000002">
    <property type="protein sequence ID" value="KAF4404290.1"/>
    <property type="molecule type" value="Genomic_DNA"/>
</dbReference>
<dbReference type="Proteomes" id="UP000583929">
    <property type="component" value="Unassembled WGS sequence"/>
</dbReference>
<evidence type="ECO:0000313" key="2">
    <source>
        <dbReference type="Proteomes" id="UP000583929"/>
    </source>
</evidence>
<reference evidence="1 2" key="1">
    <citation type="journal article" date="2020" name="bioRxiv">
        <title>Sequence and annotation of 42 cannabis genomes reveals extensive copy number variation in cannabinoid synthesis and pathogen resistance genes.</title>
        <authorList>
            <person name="Mckernan K.J."/>
            <person name="Helbert Y."/>
            <person name="Kane L.T."/>
            <person name="Ebling H."/>
            <person name="Zhang L."/>
            <person name="Liu B."/>
            <person name="Eaton Z."/>
            <person name="Mclaughlin S."/>
            <person name="Kingan S."/>
            <person name="Baybayan P."/>
            <person name="Concepcion G."/>
            <person name="Jordan M."/>
            <person name="Riva A."/>
            <person name="Barbazuk W."/>
            <person name="Harkins T."/>
        </authorList>
    </citation>
    <scope>NUCLEOTIDE SEQUENCE [LARGE SCALE GENOMIC DNA]</scope>
    <source>
        <strain evidence="2">cv. Jamaican Lion 4</strain>
        <tissue evidence="1">Leaf</tissue>
    </source>
</reference>
<protein>
    <submittedName>
        <fullName evidence="1">Uncharacterized protein</fullName>
    </submittedName>
</protein>
<dbReference type="AlphaFoldDB" id="A0A7J6IC88"/>
<gene>
    <name evidence="1" type="ORF">G4B88_014746</name>
</gene>
<organism evidence="1 2">
    <name type="scientific">Cannabis sativa</name>
    <name type="common">Hemp</name>
    <name type="synonym">Marijuana</name>
    <dbReference type="NCBI Taxonomy" id="3483"/>
    <lineage>
        <taxon>Eukaryota</taxon>
        <taxon>Viridiplantae</taxon>
        <taxon>Streptophyta</taxon>
        <taxon>Embryophyta</taxon>
        <taxon>Tracheophyta</taxon>
        <taxon>Spermatophyta</taxon>
        <taxon>Magnoliopsida</taxon>
        <taxon>eudicotyledons</taxon>
        <taxon>Gunneridae</taxon>
        <taxon>Pentapetalae</taxon>
        <taxon>rosids</taxon>
        <taxon>fabids</taxon>
        <taxon>Rosales</taxon>
        <taxon>Cannabaceae</taxon>
        <taxon>Cannabis</taxon>
    </lineage>
</organism>